<dbReference type="InterPro" id="IPR036291">
    <property type="entry name" value="NAD(P)-bd_dom_sf"/>
</dbReference>
<dbReference type="SUPFAM" id="SSF51735">
    <property type="entry name" value="NAD(P)-binding Rossmann-fold domains"/>
    <property type="match status" value="1"/>
</dbReference>
<proteinExistence type="predicted"/>
<evidence type="ECO:0000256" key="1">
    <source>
        <dbReference type="ARBA" id="ARBA00022857"/>
    </source>
</evidence>
<dbReference type="InterPro" id="IPR051603">
    <property type="entry name" value="Zinc-ADH_QOR/CCCR"/>
</dbReference>
<evidence type="ECO:0000313" key="4">
    <source>
        <dbReference type="Proteomes" id="UP000293865"/>
    </source>
</evidence>
<dbReference type="GO" id="GO:0016491">
    <property type="term" value="F:oxidoreductase activity"/>
    <property type="evidence" value="ECO:0007669"/>
    <property type="project" value="InterPro"/>
</dbReference>
<dbReference type="EMBL" id="SDPN01000016">
    <property type="protein sequence ID" value="RXZ70262.1"/>
    <property type="molecule type" value="Genomic_DNA"/>
</dbReference>
<protein>
    <submittedName>
        <fullName evidence="3">NADP-dependent oxidoreductase</fullName>
    </submittedName>
</protein>
<evidence type="ECO:0000313" key="3">
    <source>
        <dbReference type="EMBL" id="RXZ70262.1"/>
    </source>
</evidence>
<dbReference type="PANTHER" id="PTHR44154:SF1">
    <property type="entry name" value="QUINONE OXIDOREDUCTASE"/>
    <property type="match status" value="1"/>
</dbReference>
<accession>A0A4Q2L1X4</accession>
<keyword evidence="1" id="KW-0521">NADP</keyword>
<dbReference type="InterPro" id="IPR011032">
    <property type="entry name" value="GroES-like_sf"/>
</dbReference>
<dbReference type="CDD" id="cd05289">
    <property type="entry name" value="MDR_like_2"/>
    <property type="match status" value="1"/>
</dbReference>
<feature type="domain" description="Enoyl reductase (ER)" evidence="2">
    <location>
        <begin position="10"/>
        <end position="298"/>
    </location>
</feature>
<keyword evidence="4" id="KW-1185">Reference proteome</keyword>
<sequence length="300" mass="30152">MRAAVVTVPGDPDAIRIVEVATPAPGPGEVLVRVEAAGVNPVDAQTREGFYHGLGWATKSPVGLGWDVAGVIEAIGLGVTRLSVGMPVAGMTGVVDRDLATYADAVLLPEDAVAERPQELSAIDAATVPLSALTASQALDLAGTADGRSLLITGAAGAVGGFALVLAVQRGFAVTGLARETDRAFVESTGATLITSLPGLPTYAAVVDPAMIGQSVLDSIEDAGAYVGVAPSAVPEPERAISTSAVGARADSGLLAALLAGTSNGTYQARVRSVIPLSEASRAHHELGTRGLRGKIVIVP</sequence>
<dbReference type="Gene3D" id="3.90.180.10">
    <property type="entry name" value="Medium-chain alcohol dehydrogenases, catalytic domain"/>
    <property type="match status" value="1"/>
</dbReference>
<dbReference type="SUPFAM" id="SSF50129">
    <property type="entry name" value="GroES-like"/>
    <property type="match status" value="1"/>
</dbReference>
<dbReference type="Gene3D" id="3.40.50.720">
    <property type="entry name" value="NAD(P)-binding Rossmann-like Domain"/>
    <property type="match status" value="1"/>
</dbReference>
<dbReference type="InterPro" id="IPR020843">
    <property type="entry name" value="ER"/>
</dbReference>
<dbReference type="Pfam" id="PF08240">
    <property type="entry name" value="ADH_N"/>
    <property type="match status" value="1"/>
</dbReference>
<evidence type="ECO:0000259" key="2">
    <source>
        <dbReference type="SMART" id="SM00829"/>
    </source>
</evidence>
<dbReference type="SMART" id="SM00829">
    <property type="entry name" value="PKS_ER"/>
    <property type="match status" value="1"/>
</dbReference>
<dbReference type="Proteomes" id="UP000293865">
    <property type="component" value="Unassembled WGS sequence"/>
</dbReference>
<name>A0A4Q2L1X4_9MICO</name>
<gene>
    <name evidence="3" type="ORF">ESP51_10220</name>
</gene>
<reference evidence="3 4" key="1">
    <citation type="submission" date="2019-01" db="EMBL/GenBank/DDBJ databases">
        <title>Agromyces.</title>
        <authorList>
            <person name="Li J."/>
        </authorList>
    </citation>
    <scope>NUCLEOTIDE SEQUENCE [LARGE SCALE GENOMIC DNA]</scope>
    <source>
        <strain evidence="3 4">DSM 15934</strain>
    </source>
</reference>
<comment type="caution">
    <text evidence="3">The sequence shown here is derived from an EMBL/GenBank/DDBJ whole genome shotgun (WGS) entry which is preliminary data.</text>
</comment>
<dbReference type="OrthoDB" id="9790818at2"/>
<dbReference type="InterPro" id="IPR013154">
    <property type="entry name" value="ADH-like_N"/>
</dbReference>
<dbReference type="PANTHER" id="PTHR44154">
    <property type="entry name" value="QUINONE OXIDOREDUCTASE"/>
    <property type="match status" value="1"/>
</dbReference>
<organism evidence="3 4">
    <name type="scientific">Agromyces albus</name>
    <dbReference type="NCBI Taxonomy" id="205332"/>
    <lineage>
        <taxon>Bacteria</taxon>
        <taxon>Bacillati</taxon>
        <taxon>Actinomycetota</taxon>
        <taxon>Actinomycetes</taxon>
        <taxon>Micrococcales</taxon>
        <taxon>Microbacteriaceae</taxon>
        <taxon>Agromyces</taxon>
    </lineage>
</organism>
<dbReference type="AlphaFoldDB" id="A0A4Q2L1X4"/>